<dbReference type="GO" id="GO:0005524">
    <property type="term" value="F:ATP binding"/>
    <property type="evidence" value="ECO:0007669"/>
    <property type="project" value="UniProtKB-KW"/>
</dbReference>
<keyword evidence="2" id="KW-0547">Nucleotide-binding</keyword>
<dbReference type="InterPro" id="IPR002478">
    <property type="entry name" value="PUA"/>
</dbReference>
<feature type="domain" description="PUA" evidence="5">
    <location>
        <begin position="178"/>
        <end position="272"/>
    </location>
</feature>
<sequence length="306" mass="32414">MLGPHDPSDRRRDLHVTVQGVASTAPNYETIASLGADAIGVMPKLKGGGTKKVMKTQLKTSGGEQTLVESDLALFLQLLSDAFNEALRVETKDAGSGLGTGGMATKILAARTASVSGIPCVLLNSSFPKRLLGLLDFAPPEAPDEAKLPEEATYFMAMDCTQTVHDTRRWIVSLPVAGELTLDDGAARALGAKKSLLPAGVRQVQGTFMRNEAVRLCHAGSEVARGIVNFSSDQLSRILGKSSHEFEDALGFSTCTEAIHRGNIILTTSVEALQAIEVVPRMRSSFSANQVTSLSRSDSMDSGMGP</sequence>
<dbReference type="Proteomes" id="UP000186817">
    <property type="component" value="Unassembled WGS sequence"/>
</dbReference>
<evidence type="ECO:0000256" key="4">
    <source>
        <dbReference type="ARBA" id="ARBA00022840"/>
    </source>
</evidence>
<dbReference type="GO" id="GO:0005829">
    <property type="term" value="C:cytosol"/>
    <property type="evidence" value="ECO:0007669"/>
    <property type="project" value="TreeGrafter"/>
</dbReference>
<dbReference type="SUPFAM" id="SSF88697">
    <property type="entry name" value="PUA domain-like"/>
    <property type="match status" value="1"/>
</dbReference>
<dbReference type="Pfam" id="PF01472">
    <property type="entry name" value="PUA"/>
    <property type="match status" value="1"/>
</dbReference>
<dbReference type="SUPFAM" id="SSF53633">
    <property type="entry name" value="Carbamate kinase-like"/>
    <property type="match status" value="1"/>
</dbReference>
<accession>A0A1Q9D5R3</accession>
<dbReference type="Gene3D" id="2.30.130.10">
    <property type="entry name" value="PUA domain"/>
    <property type="match status" value="1"/>
</dbReference>
<dbReference type="SMART" id="SM00359">
    <property type="entry name" value="PUA"/>
    <property type="match status" value="1"/>
</dbReference>
<proteinExistence type="predicted"/>
<keyword evidence="3 6" id="KW-0418">Kinase</keyword>
<gene>
    <name evidence="6" type="primary">proB</name>
    <name evidence="6" type="ORF">AK812_SmicGene27909</name>
</gene>
<dbReference type="CDD" id="cd21157">
    <property type="entry name" value="PUA_G5K"/>
    <property type="match status" value="1"/>
</dbReference>
<protein>
    <submittedName>
        <fullName evidence="6">Glutamate 5-kinase</fullName>
    </submittedName>
</protein>
<dbReference type="AlphaFoldDB" id="A0A1Q9D5R3"/>
<keyword evidence="1" id="KW-0808">Transferase</keyword>
<dbReference type="PROSITE" id="PS50890">
    <property type="entry name" value="PUA"/>
    <property type="match status" value="1"/>
</dbReference>
<dbReference type="InterPro" id="IPR036974">
    <property type="entry name" value="PUA_sf"/>
</dbReference>
<reference evidence="6 7" key="1">
    <citation type="submission" date="2016-02" db="EMBL/GenBank/DDBJ databases">
        <title>Genome analysis of coral dinoflagellate symbionts highlights evolutionary adaptations to a symbiotic lifestyle.</title>
        <authorList>
            <person name="Aranda M."/>
            <person name="Li Y."/>
            <person name="Liew Y.J."/>
            <person name="Baumgarten S."/>
            <person name="Simakov O."/>
            <person name="Wilson M."/>
            <person name="Piel J."/>
            <person name="Ashoor H."/>
            <person name="Bougouffa S."/>
            <person name="Bajic V.B."/>
            <person name="Ryu T."/>
            <person name="Ravasi T."/>
            <person name="Bayer T."/>
            <person name="Micklem G."/>
            <person name="Kim H."/>
            <person name="Bhak J."/>
            <person name="Lajeunesse T.C."/>
            <person name="Voolstra C.R."/>
        </authorList>
    </citation>
    <scope>NUCLEOTIDE SEQUENCE [LARGE SCALE GENOMIC DNA]</scope>
    <source>
        <strain evidence="6 7">CCMP2467</strain>
    </source>
</reference>
<evidence type="ECO:0000313" key="7">
    <source>
        <dbReference type="Proteomes" id="UP000186817"/>
    </source>
</evidence>
<evidence type="ECO:0000256" key="3">
    <source>
        <dbReference type="ARBA" id="ARBA00022777"/>
    </source>
</evidence>
<evidence type="ECO:0000256" key="1">
    <source>
        <dbReference type="ARBA" id="ARBA00022679"/>
    </source>
</evidence>
<dbReference type="OrthoDB" id="443171at2759"/>
<keyword evidence="4" id="KW-0067">ATP-binding</keyword>
<dbReference type="InterPro" id="IPR036393">
    <property type="entry name" value="AceGlu_kinase-like_sf"/>
</dbReference>
<dbReference type="PANTHER" id="PTHR43654:SF3">
    <property type="entry name" value="GLUTAMATE 5-KINASE"/>
    <property type="match status" value="1"/>
</dbReference>
<dbReference type="PANTHER" id="PTHR43654">
    <property type="entry name" value="GLUTAMATE 5-KINASE"/>
    <property type="match status" value="1"/>
</dbReference>
<evidence type="ECO:0000313" key="6">
    <source>
        <dbReference type="EMBL" id="OLP90510.1"/>
    </source>
</evidence>
<dbReference type="EMBL" id="LSRX01000707">
    <property type="protein sequence ID" value="OLP90510.1"/>
    <property type="molecule type" value="Genomic_DNA"/>
</dbReference>
<dbReference type="GO" id="GO:0003723">
    <property type="term" value="F:RNA binding"/>
    <property type="evidence" value="ECO:0007669"/>
    <property type="project" value="InterPro"/>
</dbReference>
<dbReference type="Gene3D" id="3.40.1160.10">
    <property type="entry name" value="Acetylglutamate kinase-like"/>
    <property type="match status" value="1"/>
</dbReference>
<dbReference type="PROSITE" id="PS00902">
    <property type="entry name" value="GLUTAMATE_5_KINASE"/>
    <property type="match status" value="1"/>
</dbReference>
<evidence type="ECO:0000256" key="2">
    <source>
        <dbReference type="ARBA" id="ARBA00022741"/>
    </source>
</evidence>
<dbReference type="InterPro" id="IPR015947">
    <property type="entry name" value="PUA-like_sf"/>
</dbReference>
<evidence type="ECO:0000259" key="5">
    <source>
        <dbReference type="SMART" id="SM00359"/>
    </source>
</evidence>
<dbReference type="InterPro" id="IPR019797">
    <property type="entry name" value="Glutamate_5-kinase_CS"/>
</dbReference>
<dbReference type="GO" id="GO:0004349">
    <property type="term" value="F:glutamate 5-kinase activity"/>
    <property type="evidence" value="ECO:0007669"/>
    <property type="project" value="InterPro"/>
</dbReference>
<comment type="caution">
    <text evidence="6">The sequence shown here is derived from an EMBL/GenBank/DDBJ whole genome shotgun (WGS) entry which is preliminary data.</text>
</comment>
<organism evidence="6 7">
    <name type="scientific">Symbiodinium microadriaticum</name>
    <name type="common">Dinoflagellate</name>
    <name type="synonym">Zooxanthella microadriatica</name>
    <dbReference type="NCBI Taxonomy" id="2951"/>
    <lineage>
        <taxon>Eukaryota</taxon>
        <taxon>Sar</taxon>
        <taxon>Alveolata</taxon>
        <taxon>Dinophyceae</taxon>
        <taxon>Suessiales</taxon>
        <taxon>Symbiodiniaceae</taxon>
        <taxon>Symbiodinium</taxon>
    </lineage>
</organism>
<name>A0A1Q9D5R3_SYMMI</name>
<keyword evidence="7" id="KW-1185">Reference proteome</keyword>